<keyword evidence="3" id="KW-1185">Reference proteome</keyword>
<evidence type="ECO:0008006" key="4">
    <source>
        <dbReference type="Google" id="ProtNLM"/>
    </source>
</evidence>
<feature type="transmembrane region" description="Helical" evidence="1">
    <location>
        <begin position="493"/>
        <end position="520"/>
    </location>
</feature>
<evidence type="ECO:0000313" key="2">
    <source>
        <dbReference type="EMBL" id="MDP8148277.1"/>
    </source>
</evidence>
<accession>A0AAW8CHU8</accession>
<dbReference type="Proteomes" id="UP001226020">
    <property type="component" value="Unassembled WGS sequence"/>
</dbReference>
<keyword evidence="1" id="KW-0472">Membrane</keyword>
<gene>
    <name evidence="2" type="ORF">QJU57_04165</name>
</gene>
<feature type="transmembrane region" description="Helical" evidence="1">
    <location>
        <begin position="452"/>
        <end position="473"/>
    </location>
</feature>
<dbReference type="EMBL" id="JASAXT010000005">
    <property type="protein sequence ID" value="MDP8148277.1"/>
    <property type="molecule type" value="Genomic_DNA"/>
</dbReference>
<keyword evidence="1" id="KW-0812">Transmembrane</keyword>
<organism evidence="2 3">
    <name type="scientific">Phocoenobacter atlanticus subsp. atlanticus</name>
    <dbReference type="NCBI Taxonomy" id="3061285"/>
    <lineage>
        <taxon>Bacteria</taxon>
        <taxon>Pseudomonadati</taxon>
        <taxon>Pseudomonadota</taxon>
        <taxon>Gammaproteobacteria</taxon>
        <taxon>Pasteurellales</taxon>
        <taxon>Pasteurellaceae</taxon>
        <taxon>Phocoenobacter</taxon>
        <taxon>Phocoenobacter atlanticus</taxon>
    </lineage>
</organism>
<dbReference type="RefSeq" id="WP_306351442.1">
    <property type="nucleotide sequence ID" value="NZ_JASAWV010000005.1"/>
</dbReference>
<keyword evidence="1" id="KW-1133">Transmembrane helix</keyword>
<protein>
    <recommendedName>
        <fullName evidence="4">TraG N-terminal Proteobacteria domain-containing protein</fullName>
    </recommendedName>
</protein>
<proteinExistence type="predicted"/>
<feature type="transmembrane region" description="Helical" evidence="1">
    <location>
        <begin position="62"/>
        <end position="80"/>
    </location>
</feature>
<evidence type="ECO:0000313" key="3">
    <source>
        <dbReference type="Proteomes" id="UP001226020"/>
    </source>
</evidence>
<sequence length="595" mass="65954">MNVSSYLEAFLTVYGWETYYVLYLLFASFGIFLYPFMRILIDTFINYATGSEYAGKNHILQLSVLFVLAGLVFLLSVVPFKSIDLSTTTVKSVCASNTDVLKFNSEKYFNNTQTRVPIMPWIAMSLGQGLNSVIYNETPCTLDITETRKAVMAVDLSQAKDPQLLNQEVNRFVSECHMKATGILKSMLNNEYGENVTTTLKDFIRNLENEAIKQTGNSNREKHEKYLLYNYDSPLIKQVFYQNTSPLSTLPETKGLTPLEANTPVNGINGYQDNGSIQQGKATPPSCYDWWENSSNGLKYRMVDAMEKSLAVNVGNDLNISDCQNDYPFYMSDYRKQTCINKIKSDLYQGKGDKLTQEMFRTIQGQGKSDSVLSNSDTGKLGGIAIAGIGSSIASMITGTDLSIGIIGQATTMYMSLFILKLMLKYFIPMILMSIYMFWGLYMVIGEFKGQVMIKGMILIMALTIMPGLWAIVEHLDDSLYSAMYSTTNSDDILKFNMLLLDITTGIFQIAIVFVIFYLIGEAGGGNPRGVTHDSQNSANNFSKNAGNTIGSAASKGIRWATIGQRNSSGTITSGGFGTKLGNGIKGGIRKIRNR</sequence>
<evidence type="ECO:0000256" key="1">
    <source>
        <dbReference type="SAM" id="Phobius"/>
    </source>
</evidence>
<name>A0AAW8CHU8_9PAST</name>
<comment type="caution">
    <text evidence="2">The sequence shown here is derived from an EMBL/GenBank/DDBJ whole genome shotgun (WGS) entry which is preliminary data.</text>
</comment>
<dbReference type="AlphaFoldDB" id="A0AAW8CHU8"/>
<feature type="transmembrane region" description="Helical" evidence="1">
    <location>
        <begin position="20"/>
        <end position="41"/>
    </location>
</feature>
<feature type="transmembrane region" description="Helical" evidence="1">
    <location>
        <begin position="426"/>
        <end position="445"/>
    </location>
</feature>
<reference evidence="2 3" key="1">
    <citation type="journal article" date="2023" name="Front. Microbiol.">
        <title>Phylogeography and host specificity of Pasteurellaceae pathogenic to sea-farmed fish in the north-east Atlantic.</title>
        <authorList>
            <person name="Gulla S."/>
            <person name="Colquhoun D.J."/>
            <person name="Olsen A.B."/>
            <person name="Spilsberg B."/>
            <person name="Lagesen K."/>
            <person name="Aakesson C.P."/>
            <person name="Strom S."/>
            <person name="Manji F."/>
            <person name="Birkbeck T.H."/>
            <person name="Nilsen H.K."/>
        </authorList>
    </citation>
    <scope>NUCLEOTIDE SEQUENCE [LARGE SCALE GENOMIC DNA]</scope>
    <source>
        <strain evidence="2 3">NVIB3131</strain>
    </source>
</reference>